<dbReference type="AlphaFoldDB" id="A0A8J6M9A9"/>
<evidence type="ECO:0000256" key="4">
    <source>
        <dbReference type="SAM" id="MobiDB-lite"/>
    </source>
</evidence>
<dbReference type="CDD" id="cd01536">
    <property type="entry name" value="PBP1_ABC_sugar_binding-like"/>
    <property type="match status" value="1"/>
</dbReference>
<keyword evidence="8" id="KW-1185">Reference proteome</keyword>
<protein>
    <submittedName>
        <fullName evidence="7">Sugar ABC transporter substrate-binding protein</fullName>
    </submittedName>
</protein>
<reference evidence="7" key="1">
    <citation type="submission" date="2020-08" db="EMBL/GenBank/DDBJ databases">
        <title>Genome public.</title>
        <authorList>
            <person name="Liu C."/>
            <person name="Sun Q."/>
        </authorList>
    </citation>
    <scope>NUCLEOTIDE SEQUENCE</scope>
    <source>
        <strain evidence="7">NSJ-51</strain>
    </source>
</reference>
<evidence type="ECO:0000256" key="5">
    <source>
        <dbReference type="SAM" id="SignalP"/>
    </source>
</evidence>
<evidence type="ECO:0000256" key="2">
    <source>
        <dbReference type="ARBA" id="ARBA00007639"/>
    </source>
</evidence>
<dbReference type="GO" id="GO:0030313">
    <property type="term" value="C:cell envelope"/>
    <property type="evidence" value="ECO:0007669"/>
    <property type="project" value="UniProtKB-SubCell"/>
</dbReference>
<feature type="domain" description="Periplasmic binding protein" evidence="6">
    <location>
        <begin position="67"/>
        <end position="318"/>
    </location>
</feature>
<feature type="chain" id="PRO_5038929656" evidence="5">
    <location>
        <begin position="25"/>
        <end position="364"/>
    </location>
</feature>
<feature type="region of interest" description="Disordered" evidence="4">
    <location>
        <begin position="28"/>
        <end position="49"/>
    </location>
</feature>
<accession>A0A8J6M9A9</accession>
<proteinExistence type="inferred from homology"/>
<dbReference type="EMBL" id="JACOPP010000004">
    <property type="protein sequence ID" value="MBC5732980.1"/>
    <property type="molecule type" value="Genomic_DNA"/>
</dbReference>
<feature type="signal peptide" evidence="5">
    <location>
        <begin position="1"/>
        <end position="24"/>
    </location>
</feature>
<dbReference type="Gene3D" id="3.40.50.2300">
    <property type="match status" value="2"/>
</dbReference>
<dbReference type="SUPFAM" id="SSF53822">
    <property type="entry name" value="Periplasmic binding protein-like I"/>
    <property type="match status" value="1"/>
</dbReference>
<organism evidence="7 8">
    <name type="scientific">Lawsonibacter hominis</name>
    <dbReference type="NCBI Taxonomy" id="2763053"/>
    <lineage>
        <taxon>Bacteria</taxon>
        <taxon>Bacillati</taxon>
        <taxon>Bacillota</taxon>
        <taxon>Clostridia</taxon>
        <taxon>Eubacteriales</taxon>
        <taxon>Oscillospiraceae</taxon>
        <taxon>Lawsonibacter</taxon>
    </lineage>
</organism>
<dbReference type="PANTHER" id="PTHR46847:SF1">
    <property type="entry name" value="D-ALLOSE-BINDING PERIPLASMIC PROTEIN-RELATED"/>
    <property type="match status" value="1"/>
</dbReference>
<sequence length="364" mass="39378">MKKLLSLALAAALAVTCLSGCSGSGGTAPSTGAPQTSTPESGAPETPAANSDLVVDLSDISVGACVMSLRHEFMANLVVGYKEFMAQTNCNVIITDGGNMEPEKQVTNVENYIAQNVDGILCQCISVETMKDTLKHAMDAGIPVGIYPYDTSVGATTYFGYNEYDWGYSLGENAADWINSKLDGSAKILNVITTLEEAAVQRSQGWQDAIKALCDESKLEWVTVEATSSEDAMATTESALQANPDVDMVLVYNDEMGIGAYQAIVQSGLDTTNMYLGSCDGTDTVLDYVQEDTVYRCTVGNDRFVSEIGFYWVENMVKIALGMDYDDPFPITTIAITKDNVDDYRSREPEYVISQDLIDFVNNM</sequence>
<comment type="similarity">
    <text evidence="2">Belongs to the bacterial solute-binding protein 2 family.</text>
</comment>
<evidence type="ECO:0000313" key="8">
    <source>
        <dbReference type="Proteomes" id="UP000661435"/>
    </source>
</evidence>
<evidence type="ECO:0000256" key="3">
    <source>
        <dbReference type="ARBA" id="ARBA00022729"/>
    </source>
</evidence>
<evidence type="ECO:0000313" key="7">
    <source>
        <dbReference type="EMBL" id="MBC5732980.1"/>
    </source>
</evidence>
<dbReference type="PANTHER" id="PTHR46847">
    <property type="entry name" value="D-ALLOSE-BINDING PERIPLASMIC PROTEIN-RELATED"/>
    <property type="match status" value="1"/>
</dbReference>
<dbReference type="GO" id="GO:0030246">
    <property type="term" value="F:carbohydrate binding"/>
    <property type="evidence" value="ECO:0007669"/>
    <property type="project" value="UniProtKB-ARBA"/>
</dbReference>
<name>A0A8J6M9A9_9FIRM</name>
<dbReference type="InterPro" id="IPR025997">
    <property type="entry name" value="SBP_2_dom"/>
</dbReference>
<dbReference type="Proteomes" id="UP000661435">
    <property type="component" value="Unassembled WGS sequence"/>
</dbReference>
<gene>
    <name evidence="7" type="ORF">H8S57_04470</name>
</gene>
<comment type="caution">
    <text evidence="7">The sequence shown here is derived from an EMBL/GenBank/DDBJ whole genome shotgun (WGS) entry which is preliminary data.</text>
</comment>
<evidence type="ECO:0000256" key="1">
    <source>
        <dbReference type="ARBA" id="ARBA00004196"/>
    </source>
</evidence>
<dbReference type="InterPro" id="IPR028082">
    <property type="entry name" value="Peripla_BP_I"/>
</dbReference>
<comment type="subcellular location">
    <subcellularLocation>
        <location evidence="1">Cell envelope</location>
    </subcellularLocation>
</comment>
<dbReference type="Pfam" id="PF13407">
    <property type="entry name" value="Peripla_BP_4"/>
    <property type="match status" value="1"/>
</dbReference>
<evidence type="ECO:0000259" key="6">
    <source>
        <dbReference type="Pfam" id="PF13407"/>
    </source>
</evidence>
<keyword evidence="3 5" id="KW-0732">Signal</keyword>
<dbReference type="RefSeq" id="WP_186906876.1">
    <property type="nucleotide sequence ID" value="NZ_JACOPP010000004.1"/>
</dbReference>